<organism evidence="2 3">
    <name type="scientific">Piloderma croceum (strain F 1598)</name>
    <dbReference type="NCBI Taxonomy" id="765440"/>
    <lineage>
        <taxon>Eukaryota</taxon>
        <taxon>Fungi</taxon>
        <taxon>Dikarya</taxon>
        <taxon>Basidiomycota</taxon>
        <taxon>Agaricomycotina</taxon>
        <taxon>Agaricomycetes</taxon>
        <taxon>Agaricomycetidae</taxon>
        <taxon>Atheliales</taxon>
        <taxon>Atheliaceae</taxon>
        <taxon>Piloderma</taxon>
    </lineage>
</organism>
<accession>A0A0C3BVP5</accession>
<dbReference type="InterPro" id="IPR041457">
    <property type="entry name" value="CxC2_KDZ-assoc"/>
</dbReference>
<protein>
    <recommendedName>
        <fullName evidence="1">CxC2-like cysteine cluster KDZ transposase-associated domain-containing protein</fullName>
    </recommendedName>
</protein>
<dbReference type="AlphaFoldDB" id="A0A0C3BVP5"/>
<sequence length="182" mass="20789">MWNSLFFQKTTLRELGLRIQLGHSPGRACPSREAGHKDFVVIDSNGIHEVAVDFCRCHGIPRRRQLLRIGWWPSTPLEPQTCATMEVLRHFHLLNLQGKLPVYLFYRTLELQTSNTGDRMDQFMLMVREWRHLKMVKRGGRAFDPGGIAATPPGSLAIPCRACPLPNINLPRGWENVPPERA</sequence>
<dbReference type="HOGENOM" id="CLU_003703_1_0_1"/>
<evidence type="ECO:0000313" key="2">
    <source>
        <dbReference type="EMBL" id="KIM81447.1"/>
    </source>
</evidence>
<gene>
    <name evidence="2" type="ORF">PILCRDRAFT_71923</name>
</gene>
<evidence type="ECO:0000313" key="3">
    <source>
        <dbReference type="Proteomes" id="UP000054166"/>
    </source>
</evidence>
<feature type="domain" description="CxC2-like cysteine cluster KDZ transposase-associated" evidence="1">
    <location>
        <begin position="12"/>
        <end position="117"/>
    </location>
</feature>
<name>A0A0C3BVP5_PILCF</name>
<dbReference type="EMBL" id="KN832999">
    <property type="protein sequence ID" value="KIM81447.1"/>
    <property type="molecule type" value="Genomic_DNA"/>
</dbReference>
<keyword evidence="3" id="KW-1185">Reference proteome</keyword>
<dbReference type="OrthoDB" id="3235114at2759"/>
<reference evidence="3" key="2">
    <citation type="submission" date="2015-01" db="EMBL/GenBank/DDBJ databases">
        <title>Evolutionary Origins and Diversification of the Mycorrhizal Mutualists.</title>
        <authorList>
            <consortium name="DOE Joint Genome Institute"/>
            <consortium name="Mycorrhizal Genomics Consortium"/>
            <person name="Kohler A."/>
            <person name="Kuo A."/>
            <person name="Nagy L.G."/>
            <person name="Floudas D."/>
            <person name="Copeland A."/>
            <person name="Barry K.W."/>
            <person name="Cichocki N."/>
            <person name="Veneault-Fourrey C."/>
            <person name="LaButti K."/>
            <person name="Lindquist E.A."/>
            <person name="Lipzen A."/>
            <person name="Lundell T."/>
            <person name="Morin E."/>
            <person name="Murat C."/>
            <person name="Riley R."/>
            <person name="Ohm R."/>
            <person name="Sun H."/>
            <person name="Tunlid A."/>
            <person name="Henrissat B."/>
            <person name="Grigoriev I.V."/>
            <person name="Hibbett D.S."/>
            <person name="Martin F."/>
        </authorList>
    </citation>
    <scope>NUCLEOTIDE SEQUENCE [LARGE SCALE GENOMIC DNA]</scope>
    <source>
        <strain evidence="3">F 1598</strain>
    </source>
</reference>
<evidence type="ECO:0000259" key="1">
    <source>
        <dbReference type="Pfam" id="PF18803"/>
    </source>
</evidence>
<dbReference type="Pfam" id="PF18803">
    <property type="entry name" value="CxC2"/>
    <property type="match status" value="1"/>
</dbReference>
<proteinExistence type="predicted"/>
<reference evidence="2 3" key="1">
    <citation type="submission" date="2014-04" db="EMBL/GenBank/DDBJ databases">
        <authorList>
            <consortium name="DOE Joint Genome Institute"/>
            <person name="Kuo A."/>
            <person name="Tarkka M."/>
            <person name="Buscot F."/>
            <person name="Kohler A."/>
            <person name="Nagy L.G."/>
            <person name="Floudas D."/>
            <person name="Copeland A."/>
            <person name="Barry K.W."/>
            <person name="Cichocki N."/>
            <person name="Veneault-Fourrey C."/>
            <person name="LaButti K."/>
            <person name="Lindquist E.A."/>
            <person name="Lipzen A."/>
            <person name="Lundell T."/>
            <person name="Morin E."/>
            <person name="Murat C."/>
            <person name="Sun H."/>
            <person name="Tunlid A."/>
            <person name="Henrissat B."/>
            <person name="Grigoriev I.V."/>
            <person name="Hibbett D.S."/>
            <person name="Martin F."/>
            <person name="Nordberg H.P."/>
            <person name="Cantor M.N."/>
            <person name="Hua S.X."/>
        </authorList>
    </citation>
    <scope>NUCLEOTIDE SEQUENCE [LARGE SCALE GENOMIC DNA]</scope>
    <source>
        <strain evidence="2 3">F 1598</strain>
    </source>
</reference>
<dbReference type="Proteomes" id="UP000054166">
    <property type="component" value="Unassembled WGS sequence"/>
</dbReference>
<dbReference type="InParanoid" id="A0A0C3BVP5"/>
<dbReference type="STRING" id="765440.A0A0C3BVP5"/>